<keyword evidence="3" id="KW-1185">Reference proteome</keyword>
<dbReference type="InterPro" id="IPR009242">
    <property type="entry name" value="DUF896"/>
</dbReference>
<reference evidence="2" key="2">
    <citation type="journal article" date="2022" name="Res Sq">
        <title>Evolution of multicellular longitudinally dividing oral cavity symbionts (Neisseriaceae).</title>
        <authorList>
            <person name="Nyongesa S."/>
            <person name="Weber P."/>
            <person name="Bernet E."/>
            <person name="Pullido F."/>
            <person name="Nieckarz M."/>
            <person name="Delaby M."/>
            <person name="Nieves C."/>
            <person name="Viehboeck T."/>
            <person name="Krause N."/>
            <person name="Rivera-Millot A."/>
            <person name="Nakamura A."/>
            <person name="Vischer N."/>
            <person name="VanNieuwenhze M."/>
            <person name="Brun Y."/>
            <person name="Cava F."/>
            <person name="Bulgheresi S."/>
            <person name="Veyrier F."/>
        </authorList>
    </citation>
    <scope>NUCLEOTIDE SEQUENCE</scope>
    <source>
        <strain evidence="2">SAG 1488-6</strain>
    </source>
</reference>
<protein>
    <submittedName>
        <fullName evidence="2">DUF896 domain-containing protein</fullName>
    </submittedName>
</protein>
<evidence type="ECO:0000313" key="3">
    <source>
        <dbReference type="Proteomes" id="UP000832034"/>
    </source>
</evidence>
<dbReference type="Pfam" id="PF05979">
    <property type="entry name" value="DUF896"/>
    <property type="match status" value="1"/>
</dbReference>
<dbReference type="Proteomes" id="UP000832034">
    <property type="component" value="Chromosome"/>
</dbReference>
<evidence type="ECO:0000313" key="2">
    <source>
        <dbReference type="EMBL" id="UOO92485.1"/>
    </source>
</evidence>
<reference evidence="2" key="1">
    <citation type="submission" date="2021-12" db="EMBL/GenBank/DDBJ databases">
        <authorList>
            <person name="Veyrier F.J."/>
        </authorList>
    </citation>
    <scope>NUCLEOTIDE SEQUENCE</scope>
    <source>
        <strain evidence="2">SAG 1488-6</strain>
    </source>
</reference>
<dbReference type="RefSeq" id="WP_019959195.1">
    <property type="nucleotide sequence ID" value="NZ_CP091512.1"/>
</dbReference>
<proteinExistence type="inferred from homology"/>
<sequence length="78" mass="8759">MRIIELDRINTLARKARAEGLSAAELAERDALRQTYLRQVRGQMTNTLANVTVLDPEGTDVTPLKLRAHQWAGTMQVN</sequence>
<dbReference type="Gene3D" id="1.10.287.540">
    <property type="entry name" value="Helix hairpin bin"/>
    <property type="match status" value="1"/>
</dbReference>
<name>A0ABY4E9P4_VITST</name>
<dbReference type="HAMAP" id="MF_01103">
    <property type="entry name" value="UPF0291"/>
    <property type="match status" value="1"/>
</dbReference>
<dbReference type="PANTHER" id="PTHR37300">
    <property type="entry name" value="UPF0291 PROTEIN CBO2609/CLC_2481"/>
    <property type="match status" value="1"/>
</dbReference>
<dbReference type="PANTHER" id="PTHR37300:SF1">
    <property type="entry name" value="UPF0291 PROTEIN YNZC"/>
    <property type="match status" value="1"/>
</dbReference>
<dbReference type="SUPFAM" id="SSF158221">
    <property type="entry name" value="YnzC-like"/>
    <property type="match status" value="1"/>
</dbReference>
<accession>A0ABY4E9P4</accession>
<keyword evidence="1" id="KW-0963">Cytoplasm</keyword>
<evidence type="ECO:0000256" key="1">
    <source>
        <dbReference type="ARBA" id="ARBA00022490"/>
    </source>
</evidence>
<dbReference type="EMBL" id="CP091512">
    <property type="protein sequence ID" value="UOO92485.1"/>
    <property type="molecule type" value="Genomic_DNA"/>
</dbReference>
<organism evidence="2 3">
    <name type="scientific">Vitreoscilla stercoraria</name>
    <dbReference type="NCBI Taxonomy" id="61"/>
    <lineage>
        <taxon>Bacteria</taxon>
        <taxon>Pseudomonadati</taxon>
        <taxon>Pseudomonadota</taxon>
        <taxon>Betaproteobacteria</taxon>
        <taxon>Neisseriales</taxon>
        <taxon>Neisseriaceae</taxon>
        <taxon>Vitreoscilla</taxon>
    </lineage>
</organism>
<gene>
    <name evidence="2" type="ORF">LVJ81_00055</name>
</gene>